<reference evidence="2 3" key="1">
    <citation type="submission" date="2018-05" db="EMBL/GenBank/DDBJ databases">
        <title>Whole genome sequencing for identification of molecular markers to develop diagnostic detection tools for the regulated plant pathogen Lachnellula willkommii.</title>
        <authorList>
            <person name="Giroux E."/>
            <person name="Bilodeau G."/>
        </authorList>
    </citation>
    <scope>NUCLEOTIDE SEQUENCE [LARGE SCALE GENOMIC DNA]</scope>
    <source>
        <strain evidence="2 3">CBS 203.66</strain>
    </source>
</reference>
<keyword evidence="3" id="KW-1185">Reference proteome</keyword>
<gene>
    <name evidence="2" type="ORF">LARI1_G004806</name>
</gene>
<feature type="compositionally biased region" description="Polar residues" evidence="1">
    <location>
        <begin position="13"/>
        <end position="30"/>
    </location>
</feature>
<comment type="caution">
    <text evidence="2">The sequence shown here is derived from an EMBL/GenBank/DDBJ whole genome shotgun (WGS) entry which is preliminary data.</text>
</comment>
<feature type="compositionally biased region" description="Basic and acidic residues" evidence="1">
    <location>
        <begin position="1"/>
        <end position="12"/>
    </location>
</feature>
<accession>A0A8T9BFW7</accession>
<name>A0A8T9BFW7_9HELO</name>
<dbReference type="OrthoDB" id="5289641at2759"/>
<dbReference type="Proteomes" id="UP000469559">
    <property type="component" value="Unassembled WGS sequence"/>
</dbReference>
<organism evidence="2 3">
    <name type="scientific">Lachnellula arida</name>
    <dbReference type="NCBI Taxonomy" id="1316785"/>
    <lineage>
        <taxon>Eukaryota</taxon>
        <taxon>Fungi</taxon>
        <taxon>Dikarya</taxon>
        <taxon>Ascomycota</taxon>
        <taxon>Pezizomycotina</taxon>
        <taxon>Leotiomycetes</taxon>
        <taxon>Helotiales</taxon>
        <taxon>Lachnaceae</taxon>
        <taxon>Lachnellula</taxon>
    </lineage>
</organism>
<feature type="region of interest" description="Disordered" evidence="1">
    <location>
        <begin position="1"/>
        <end position="48"/>
    </location>
</feature>
<sequence length="179" mass="19611">MGLDNLEPRPLSETDSSTANTPPSSVTDTLNALDPLNDFAPSPPSSSVPWPNSTFIIRCLSSGHVLTLIDGKVRLAPPGGRASIYWACVETKGWLGFRNVSSGKYLGYGPRGNLICVADRHQNWENFCVRLRPDGGYVLLVTEWERLWHVGMKMVRGVEILAKVGEGGSDGVVWEFVRV</sequence>
<dbReference type="PANTHER" id="PTHR39697:SF1">
    <property type="entry name" value="RICIN B LECTIN DOMAIN-CONTAINING PROTEIN"/>
    <property type="match status" value="1"/>
</dbReference>
<evidence type="ECO:0000313" key="2">
    <source>
        <dbReference type="EMBL" id="TVY17369.1"/>
    </source>
</evidence>
<dbReference type="SUPFAM" id="SSF50405">
    <property type="entry name" value="Actin-crosslinking proteins"/>
    <property type="match status" value="1"/>
</dbReference>
<evidence type="ECO:0000313" key="3">
    <source>
        <dbReference type="Proteomes" id="UP000469559"/>
    </source>
</evidence>
<dbReference type="AlphaFoldDB" id="A0A8T9BFW7"/>
<evidence type="ECO:0000256" key="1">
    <source>
        <dbReference type="SAM" id="MobiDB-lite"/>
    </source>
</evidence>
<dbReference type="EMBL" id="QGMF01000262">
    <property type="protein sequence ID" value="TVY17369.1"/>
    <property type="molecule type" value="Genomic_DNA"/>
</dbReference>
<protein>
    <submittedName>
        <fullName evidence="2">Uncharacterized protein</fullName>
    </submittedName>
</protein>
<dbReference type="InterPro" id="IPR008999">
    <property type="entry name" value="Actin-crosslinking"/>
</dbReference>
<proteinExistence type="predicted"/>
<dbReference type="PANTHER" id="PTHR39697">
    <property type="entry name" value="RICIN B LECTIN DOMAIN-CONTAINING PROTEIN-RELATED"/>
    <property type="match status" value="1"/>
</dbReference>